<proteinExistence type="predicted"/>
<dbReference type="PANTHER" id="PTHR34846">
    <property type="entry name" value="4-CARBOXYMUCONOLACTONE DECARBOXYLASE FAMILY PROTEIN (AFU_ORTHOLOGUE AFUA_6G11590)"/>
    <property type="match status" value="1"/>
</dbReference>
<keyword evidence="3" id="KW-1185">Reference proteome</keyword>
<dbReference type="AlphaFoldDB" id="A0A838BHJ5"/>
<dbReference type="InterPro" id="IPR029032">
    <property type="entry name" value="AhpD-like"/>
</dbReference>
<dbReference type="NCBIfam" id="TIGR00778">
    <property type="entry name" value="ahpD_dom"/>
    <property type="match status" value="1"/>
</dbReference>
<organism evidence="2 3">
    <name type="scientific">Microvirga mediterraneensis</name>
    <dbReference type="NCBI Taxonomy" id="2754695"/>
    <lineage>
        <taxon>Bacteria</taxon>
        <taxon>Pseudomonadati</taxon>
        <taxon>Pseudomonadota</taxon>
        <taxon>Alphaproteobacteria</taxon>
        <taxon>Hyphomicrobiales</taxon>
        <taxon>Methylobacteriaceae</taxon>
        <taxon>Microvirga</taxon>
    </lineage>
</organism>
<dbReference type="InterPro" id="IPR004675">
    <property type="entry name" value="AhpD_core"/>
</dbReference>
<dbReference type="PANTHER" id="PTHR34846:SF10">
    <property type="entry name" value="CYTOPLASMIC PROTEIN"/>
    <property type="match status" value="1"/>
</dbReference>
<accession>A0A838BHJ5</accession>
<dbReference type="GO" id="GO:0051920">
    <property type="term" value="F:peroxiredoxin activity"/>
    <property type="evidence" value="ECO:0007669"/>
    <property type="project" value="InterPro"/>
</dbReference>
<reference evidence="2 3" key="1">
    <citation type="submission" date="2020-07" db="EMBL/GenBank/DDBJ databases">
        <title>Draft genome and description of Microvirga mediterraneensis Marseille-Q2068 sp. nov.</title>
        <authorList>
            <person name="Boxberger M."/>
        </authorList>
    </citation>
    <scope>NUCLEOTIDE SEQUENCE [LARGE SCALE GENOMIC DNA]</scope>
    <source>
        <strain evidence="2 3">Marseille-Q2068</strain>
    </source>
</reference>
<dbReference type="InterPro" id="IPR003779">
    <property type="entry name" value="CMD-like"/>
</dbReference>
<comment type="caution">
    <text evidence="2">The sequence shown here is derived from an EMBL/GenBank/DDBJ whole genome shotgun (WGS) entry which is preliminary data.</text>
</comment>
<dbReference type="Pfam" id="PF02627">
    <property type="entry name" value="CMD"/>
    <property type="match status" value="1"/>
</dbReference>
<evidence type="ECO:0000313" key="3">
    <source>
        <dbReference type="Proteomes" id="UP000572984"/>
    </source>
</evidence>
<feature type="domain" description="Carboxymuconolactone decarboxylase-like" evidence="1">
    <location>
        <begin position="22"/>
        <end position="95"/>
    </location>
</feature>
<gene>
    <name evidence="2" type="ORF">H0S73_02560</name>
</gene>
<dbReference type="Gene3D" id="1.20.1290.10">
    <property type="entry name" value="AhpD-like"/>
    <property type="match status" value="1"/>
</dbReference>
<dbReference type="SUPFAM" id="SSF69118">
    <property type="entry name" value="AhpD-like"/>
    <property type="match status" value="1"/>
</dbReference>
<protein>
    <submittedName>
        <fullName evidence="2">Carboxymuconolactone decarboxylase family protein</fullName>
    </submittedName>
</protein>
<dbReference type="Proteomes" id="UP000572984">
    <property type="component" value="Unassembled WGS sequence"/>
</dbReference>
<sequence length="154" mass="17160">MLKARLMPFEVAPGALKPMVELEKILKNSGLEHSLIELVKTRASQINGCAFCIHMHTKDARAAGETEERLYLLDAWRESPLYNDRERAALAWTEALTLVAETHAPDADYEELTRHFTPAEQVNLTLLIGAINTWNRLAIGFRSIHPVGASRAAA</sequence>
<dbReference type="EMBL" id="JACDXJ010000001">
    <property type="protein sequence ID" value="MBA1155010.1"/>
    <property type="molecule type" value="Genomic_DNA"/>
</dbReference>
<evidence type="ECO:0000313" key="2">
    <source>
        <dbReference type="EMBL" id="MBA1155010.1"/>
    </source>
</evidence>
<name>A0A838BHJ5_9HYPH</name>
<evidence type="ECO:0000259" key="1">
    <source>
        <dbReference type="Pfam" id="PF02627"/>
    </source>
</evidence>